<feature type="repeat" description="HEAT" evidence="1">
    <location>
        <begin position="239"/>
        <end position="275"/>
    </location>
</feature>
<protein>
    <recommendedName>
        <fullName evidence="5">Rhabdoid tumor deletion region protein 1</fullName>
    </recommendedName>
</protein>
<gene>
    <name evidence="3" type="ORF">ACJMK2_020018</name>
</gene>
<accession>A0ABD3TXT6</accession>
<dbReference type="InterPro" id="IPR042856">
    <property type="entry name" value="RSP14"/>
</dbReference>
<dbReference type="Pfam" id="PF13646">
    <property type="entry name" value="HEAT_2"/>
    <property type="match status" value="1"/>
</dbReference>
<evidence type="ECO:0008006" key="5">
    <source>
        <dbReference type="Google" id="ProtNLM"/>
    </source>
</evidence>
<dbReference type="InterPro" id="IPR000225">
    <property type="entry name" value="Armadillo"/>
</dbReference>
<organism evidence="3 4">
    <name type="scientific">Sinanodonta woodiana</name>
    <name type="common">Chinese pond mussel</name>
    <name type="synonym">Anodonta woodiana</name>
    <dbReference type="NCBI Taxonomy" id="1069815"/>
    <lineage>
        <taxon>Eukaryota</taxon>
        <taxon>Metazoa</taxon>
        <taxon>Spiralia</taxon>
        <taxon>Lophotrochozoa</taxon>
        <taxon>Mollusca</taxon>
        <taxon>Bivalvia</taxon>
        <taxon>Autobranchia</taxon>
        <taxon>Heteroconchia</taxon>
        <taxon>Palaeoheterodonta</taxon>
        <taxon>Unionida</taxon>
        <taxon>Unionoidea</taxon>
        <taxon>Unionidae</taxon>
        <taxon>Unioninae</taxon>
        <taxon>Sinanodonta</taxon>
    </lineage>
</organism>
<dbReference type="Proteomes" id="UP001634394">
    <property type="component" value="Unassembled WGS sequence"/>
</dbReference>
<evidence type="ECO:0000313" key="4">
    <source>
        <dbReference type="Proteomes" id="UP001634394"/>
    </source>
</evidence>
<dbReference type="AlphaFoldDB" id="A0ABD3TXT6"/>
<keyword evidence="4" id="KW-1185">Reference proteome</keyword>
<dbReference type="Gene3D" id="1.25.10.10">
    <property type="entry name" value="Leucine-rich Repeat Variant"/>
    <property type="match status" value="1"/>
</dbReference>
<name>A0ABD3TXT6_SINWO</name>
<proteinExistence type="predicted"/>
<dbReference type="PROSITE" id="PS50176">
    <property type="entry name" value="ARM_REPEAT"/>
    <property type="match status" value="1"/>
</dbReference>
<dbReference type="InterPro" id="IPR021133">
    <property type="entry name" value="HEAT_type_2"/>
</dbReference>
<dbReference type="PANTHER" id="PTHR15599">
    <property type="entry name" value="RTDR1"/>
    <property type="match status" value="1"/>
</dbReference>
<reference evidence="3 4" key="1">
    <citation type="submission" date="2024-11" db="EMBL/GenBank/DDBJ databases">
        <title>Chromosome-level genome assembly of the freshwater bivalve Anodonta woodiana.</title>
        <authorList>
            <person name="Chen X."/>
        </authorList>
    </citation>
    <scope>NUCLEOTIDE SEQUENCE [LARGE SCALE GENOMIC DNA]</scope>
    <source>
        <strain evidence="3">MN2024</strain>
        <tissue evidence="3">Gills</tissue>
    </source>
</reference>
<feature type="repeat" description="ARM" evidence="2">
    <location>
        <begin position="238"/>
        <end position="280"/>
    </location>
</feature>
<dbReference type="PROSITE" id="PS50077">
    <property type="entry name" value="HEAT_REPEAT"/>
    <property type="match status" value="1"/>
</dbReference>
<dbReference type="InterPro" id="IPR011989">
    <property type="entry name" value="ARM-like"/>
</dbReference>
<evidence type="ECO:0000313" key="3">
    <source>
        <dbReference type="EMBL" id="KAL3841941.1"/>
    </source>
</evidence>
<dbReference type="PANTHER" id="PTHR15599:SF1">
    <property type="entry name" value="RADIAL SPOKE HEAD 14 HOMOLOG"/>
    <property type="match status" value="1"/>
</dbReference>
<dbReference type="EMBL" id="JBJQND010000017">
    <property type="protein sequence ID" value="KAL3841941.1"/>
    <property type="molecule type" value="Genomic_DNA"/>
</dbReference>
<evidence type="ECO:0000256" key="1">
    <source>
        <dbReference type="PROSITE-ProRule" id="PRU00103"/>
    </source>
</evidence>
<dbReference type="SUPFAM" id="SSF48371">
    <property type="entry name" value="ARM repeat"/>
    <property type="match status" value="1"/>
</dbReference>
<evidence type="ECO:0000256" key="2">
    <source>
        <dbReference type="PROSITE-ProRule" id="PRU00259"/>
    </source>
</evidence>
<sequence>MALTVISAKYPPHIDPTKTPLAYGSRALPRLKRELNDSTLLVRQRAVMALCDHLHDPEHIAEAFRVDMEPSEDDIGIAASLKKLLSDPDITVRQKSTECLFIIAGHAIGRSAFLDHGIIPVISKLFDDKEDIARKNSHMAIEMLSETPQGAEGIVTAELVPILVRKLKEEVDEIKELILDTLHFCLRVDTDKALKSGAMEVFTELLQHSSPVIRAKAARDIMDLSVILEGKDKAVEVEAIPALISLLKDESPDVRANAAGALMTITITTRGKYTAIKSDGIQPLVDLVDDPTSEVRAYVLKVLTCLSEAPEGRQILLNHVDKIKQRTKDSIPAVARAAEIAVKVIEWKP</sequence>
<comment type="caution">
    <text evidence="3">The sequence shown here is derived from an EMBL/GenBank/DDBJ whole genome shotgun (WGS) entry which is preliminary data.</text>
</comment>
<dbReference type="InterPro" id="IPR016024">
    <property type="entry name" value="ARM-type_fold"/>
</dbReference>